<proteinExistence type="predicted"/>
<gene>
    <name evidence="1" type="ORF">KCG34_07115</name>
</gene>
<dbReference type="Pfam" id="PF13412">
    <property type="entry name" value="HTH_24"/>
    <property type="match status" value="1"/>
</dbReference>
<dbReference type="AlphaFoldDB" id="A0A975G347"/>
<keyword evidence="2" id="KW-1185">Reference proteome</keyword>
<dbReference type="EMBL" id="CP073078">
    <property type="protein sequence ID" value="QUD89637.1"/>
    <property type="molecule type" value="Genomic_DNA"/>
</dbReference>
<accession>A0A975G347</accession>
<dbReference type="InterPro" id="IPR036390">
    <property type="entry name" value="WH_DNA-bd_sf"/>
</dbReference>
<protein>
    <submittedName>
        <fullName evidence="1">Winged helix-turn-helix transcriptional regulator</fullName>
    </submittedName>
</protein>
<sequence length="288" mass="31368">MIRLSTAYLLAFMALARDLFDQDVAKGLVFIGYVHGNVGHLDHNPADRGRFDSLDHVPTQAEARPLRPHKLALSLGLARETVRRKSAELAAEGWLVETGRGFAASPRAAASEKLLGAILRNKMLVDELIGELASVGLAARPEPEAVRAPPYRAIIRLSLGYVLRCMDEVRQLFDGDILTGLIFCAVIDANTAHLIGAAGARYAALEDHVPDDLRRPISALALSTRLGLPRETVRRHVRKLEQKGACETVEGGLVVPQAVLRQPHIVAATVRNAANVRLLVRQLRDAGY</sequence>
<name>A0A975G347_9CAUL</name>
<organism evidence="1 2">
    <name type="scientific">Phenylobacterium montanum</name>
    <dbReference type="NCBI Taxonomy" id="2823693"/>
    <lineage>
        <taxon>Bacteria</taxon>
        <taxon>Pseudomonadati</taxon>
        <taxon>Pseudomonadota</taxon>
        <taxon>Alphaproteobacteria</taxon>
        <taxon>Caulobacterales</taxon>
        <taxon>Caulobacteraceae</taxon>
        <taxon>Phenylobacterium</taxon>
    </lineage>
</organism>
<dbReference type="Proteomes" id="UP000676409">
    <property type="component" value="Chromosome"/>
</dbReference>
<dbReference type="SUPFAM" id="SSF46785">
    <property type="entry name" value="Winged helix' DNA-binding domain"/>
    <property type="match status" value="1"/>
</dbReference>
<dbReference type="KEGG" id="caul:KCG34_07115"/>
<dbReference type="RefSeq" id="WP_211939689.1">
    <property type="nucleotide sequence ID" value="NZ_CP073078.1"/>
</dbReference>
<reference evidence="1" key="1">
    <citation type="submission" date="2021-04" db="EMBL/GenBank/DDBJ databases">
        <title>The complete genome sequence of Caulobacter sp. S6.</title>
        <authorList>
            <person name="Tang Y."/>
            <person name="Ouyang W."/>
            <person name="Liu Q."/>
            <person name="Huang B."/>
            <person name="Guo Z."/>
            <person name="Lei P."/>
        </authorList>
    </citation>
    <scope>NUCLEOTIDE SEQUENCE</scope>
    <source>
        <strain evidence="1">S6</strain>
    </source>
</reference>
<evidence type="ECO:0000313" key="1">
    <source>
        <dbReference type="EMBL" id="QUD89637.1"/>
    </source>
</evidence>
<evidence type="ECO:0000313" key="2">
    <source>
        <dbReference type="Proteomes" id="UP000676409"/>
    </source>
</evidence>